<organism evidence="1 2">
    <name type="scientific">Persea americana</name>
    <name type="common">Avocado</name>
    <dbReference type="NCBI Taxonomy" id="3435"/>
    <lineage>
        <taxon>Eukaryota</taxon>
        <taxon>Viridiplantae</taxon>
        <taxon>Streptophyta</taxon>
        <taxon>Embryophyta</taxon>
        <taxon>Tracheophyta</taxon>
        <taxon>Spermatophyta</taxon>
        <taxon>Magnoliopsida</taxon>
        <taxon>Magnoliidae</taxon>
        <taxon>Laurales</taxon>
        <taxon>Lauraceae</taxon>
        <taxon>Persea</taxon>
    </lineage>
</organism>
<proteinExistence type="predicted"/>
<sequence length="72" mass="8293">MLSLLGDSSNSAVAPFSLYSLLPDLIKWCQNHPFSYQVCNPLSTQSLQPYICSRFLQPSKWQWTDGGYFLRF</sequence>
<evidence type="ECO:0000313" key="2">
    <source>
        <dbReference type="Proteomes" id="UP001234297"/>
    </source>
</evidence>
<gene>
    <name evidence="1" type="ORF">MRB53_026773</name>
</gene>
<name>A0ACC2LK24_PERAE</name>
<comment type="caution">
    <text evidence="1">The sequence shown here is derived from an EMBL/GenBank/DDBJ whole genome shotgun (WGS) entry which is preliminary data.</text>
</comment>
<protein>
    <submittedName>
        <fullName evidence="1">Uncharacterized protein</fullName>
    </submittedName>
</protein>
<reference evidence="1 2" key="1">
    <citation type="journal article" date="2022" name="Hortic Res">
        <title>A haplotype resolved chromosomal level avocado genome allows analysis of novel avocado genes.</title>
        <authorList>
            <person name="Nath O."/>
            <person name="Fletcher S.J."/>
            <person name="Hayward A."/>
            <person name="Shaw L.M."/>
            <person name="Masouleh A.K."/>
            <person name="Furtado A."/>
            <person name="Henry R.J."/>
            <person name="Mitter N."/>
        </authorList>
    </citation>
    <scope>NUCLEOTIDE SEQUENCE [LARGE SCALE GENOMIC DNA]</scope>
    <source>
        <strain evidence="2">cv. Hass</strain>
    </source>
</reference>
<evidence type="ECO:0000313" key="1">
    <source>
        <dbReference type="EMBL" id="KAJ8633437.1"/>
    </source>
</evidence>
<dbReference type="Proteomes" id="UP001234297">
    <property type="component" value="Chromosome 8"/>
</dbReference>
<keyword evidence="2" id="KW-1185">Reference proteome</keyword>
<accession>A0ACC2LK24</accession>
<dbReference type="EMBL" id="CM056816">
    <property type="protein sequence ID" value="KAJ8633437.1"/>
    <property type="molecule type" value="Genomic_DNA"/>
</dbReference>